<proteinExistence type="predicted"/>
<keyword evidence="2" id="KW-1185">Reference proteome</keyword>
<reference evidence="1" key="1">
    <citation type="journal article" date="2021" name="Front. Microbiol.">
        <title>Comprehensive Comparative Genomics and Phenotyping of Methylobacterium Species.</title>
        <authorList>
            <person name="Alessa O."/>
            <person name="Ogura Y."/>
            <person name="Fujitani Y."/>
            <person name="Takami H."/>
            <person name="Hayashi T."/>
            <person name="Sahin N."/>
            <person name="Tani A."/>
        </authorList>
    </citation>
    <scope>NUCLEOTIDE SEQUENCE</scope>
    <source>
        <strain evidence="1">DSM 23674</strain>
    </source>
</reference>
<sequence length="112" mass="11843">MNESVERVSACLADLVRAALVSDDRRSLEFRDAARKGLAALTADPPDPGSVRIDGAWTFGIRAAESPEMAAEEGRVNLTLPQDSPFTLAELVDPAFDVDAAVERIANSASTG</sequence>
<reference evidence="1" key="2">
    <citation type="submission" date="2021-08" db="EMBL/GenBank/DDBJ databases">
        <authorList>
            <person name="Tani A."/>
            <person name="Ola A."/>
            <person name="Ogura Y."/>
            <person name="Katsura K."/>
            <person name="Hayashi T."/>
        </authorList>
    </citation>
    <scope>NUCLEOTIDE SEQUENCE</scope>
    <source>
        <strain evidence="1">DSM 23674</strain>
    </source>
</reference>
<name>A0ABQ4TNZ0_9HYPH</name>
<evidence type="ECO:0000313" key="1">
    <source>
        <dbReference type="EMBL" id="GJE56322.1"/>
    </source>
</evidence>
<evidence type="ECO:0000313" key="2">
    <source>
        <dbReference type="Proteomes" id="UP001055101"/>
    </source>
</evidence>
<protein>
    <submittedName>
        <fullName evidence="1">Uncharacterized protein</fullName>
    </submittedName>
</protein>
<dbReference type="EMBL" id="BPRA01000012">
    <property type="protein sequence ID" value="GJE56322.1"/>
    <property type="molecule type" value="Genomic_DNA"/>
</dbReference>
<dbReference type="Proteomes" id="UP001055101">
    <property type="component" value="Unassembled WGS sequence"/>
</dbReference>
<gene>
    <name evidence="1" type="ORF">EKPJFOCH_2823</name>
</gene>
<comment type="caution">
    <text evidence="1">The sequence shown here is derived from an EMBL/GenBank/DDBJ whole genome shotgun (WGS) entry which is preliminary data.</text>
</comment>
<accession>A0ABQ4TNZ0</accession>
<organism evidence="1 2">
    <name type="scientific">Methylobacterium thuringiense</name>
    <dbReference type="NCBI Taxonomy" id="1003091"/>
    <lineage>
        <taxon>Bacteria</taxon>
        <taxon>Pseudomonadati</taxon>
        <taxon>Pseudomonadota</taxon>
        <taxon>Alphaproteobacteria</taxon>
        <taxon>Hyphomicrobiales</taxon>
        <taxon>Methylobacteriaceae</taxon>
        <taxon>Methylobacterium</taxon>
    </lineage>
</organism>
<dbReference type="RefSeq" id="WP_147814536.1">
    <property type="nucleotide sequence ID" value="NZ_BPRA01000012.1"/>
</dbReference>